<dbReference type="Gene3D" id="3.40.30.10">
    <property type="entry name" value="Glutaredoxin"/>
    <property type="match status" value="1"/>
</dbReference>
<evidence type="ECO:0000256" key="8">
    <source>
        <dbReference type="ARBA" id="ARBA00023128"/>
    </source>
</evidence>
<evidence type="ECO:0000256" key="4">
    <source>
        <dbReference type="ARBA" id="ARBA00022448"/>
    </source>
</evidence>
<dbReference type="Proteomes" id="UP000824469">
    <property type="component" value="Unassembled WGS sequence"/>
</dbReference>
<keyword evidence="7" id="KW-0249">Electron transport</keyword>
<comment type="caution">
    <text evidence="11">The sequence shown here is derived from an EMBL/GenBank/DDBJ whole genome shotgun (WGS) entry which is preliminary data.</text>
</comment>
<dbReference type="InterPro" id="IPR036249">
    <property type="entry name" value="Thioredoxin-like_sf"/>
</dbReference>
<sequence>MMEQDAQMRYKRWEESCQDAQEKLVAHPAVWMGLSEADRYGSELVWRQTEMSLNLSGGHNMSKTLMLTVQNPTFCCRDFIRSNYKDLKTLNPRFPILIRECSGIEPRIWARY</sequence>
<gene>
    <name evidence="11" type="ORF">KI387_001161</name>
</gene>
<evidence type="ECO:0000256" key="7">
    <source>
        <dbReference type="ARBA" id="ARBA00022982"/>
    </source>
</evidence>
<organism evidence="11 12">
    <name type="scientific">Taxus chinensis</name>
    <name type="common">Chinese yew</name>
    <name type="synonym">Taxus wallichiana var. chinensis</name>
    <dbReference type="NCBI Taxonomy" id="29808"/>
    <lineage>
        <taxon>Eukaryota</taxon>
        <taxon>Viridiplantae</taxon>
        <taxon>Streptophyta</taxon>
        <taxon>Embryophyta</taxon>
        <taxon>Tracheophyta</taxon>
        <taxon>Spermatophyta</taxon>
        <taxon>Pinopsida</taxon>
        <taxon>Pinidae</taxon>
        <taxon>Conifers II</taxon>
        <taxon>Cupressales</taxon>
        <taxon>Taxaceae</taxon>
        <taxon>Taxus</taxon>
    </lineage>
</organism>
<keyword evidence="5" id="KW-0679">Respiratory chain</keyword>
<evidence type="ECO:0000256" key="5">
    <source>
        <dbReference type="ARBA" id="ARBA00022660"/>
    </source>
</evidence>
<dbReference type="InterPro" id="IPR007741">
    <property type="entry name" value="Ribosomal_mL43/mS25/NADH_DH"/>
</dbReference>
<evidence type="ECO:0000256" key="3">
    <source>
        <dbReference type="ARBA" id="ARBA00008939"/>
    </source>
</evidence>
<accession>A0AA38GVQ5</accession>
<comment type="function">
    <text evidence="1">Accessory subunit of the mitochondrial membrane respiratory chain NADH dehydrogenase (Complex I), that is believed not to be involved in catalysis. Complex I functions in the transfer of electrons from NADH to the respiratory chain. The immediate electron acceptor for the enzyme is believed to be ubiquinone.</text>
</comment>
<evidence type="ECO:0000256" key="6">
    <source>
        <dbReference type="ARBA" id="ARBA00022792"/>
    </source>
</evidence>
<dbReference type="EMBL" id="JAHRHJ020000001">
    <property type="protein sequence ID" value="KAH9329053.1"/>
    <property type="molecule type" value="Genomic_DNA"/>
</dbReference>
<dbReference type="GO" id="GO:0005743">
    <property type="term" value="C:mitochondrial inner membrane"/>
    <property type="evidence" value="ECO:0007669"/>
    <property type="project" value="UniProtKB-SubCell"/>
</dbReference>
<feature type="non-terminal residue" evidence="11">
    <location>
        <position position="1"/>
    </location>
</feature>
<dbReference type="PANTHER" id="PTHR12878">
    <property type="entry name" value="NADH-UBIQUINONE OXIDOREDUCTASE B8 SUBUNIT"/>
    <property type="match status" value="1"/>
</dbReference>
<keyword evidence="4" id="KW-0813">Transport</keyword>
<comment type="similarity">
    <text evidence="3">Belongs to the complex I NDUFA2 subunit family.</text>
</comment>
<keyword evidence="6" id="KW-0999">Mitochondrion inner membrane</keyword>
<protein>
    <recommendedName>
        <fullName evidence="10">Ribosomal protein/NADH dehydrogenase domain-containing protein</fullName>
    </recommendedName>
</protein>
<evidence type="ECO:0000256" key="2">
    <source>
        <dbReference type="ARBA" id="ARBA00004443"/>
    </source>
</evidence>
<dbReference type="SUPFAM" id="SSF52833">
    <property type="entry name" value="Thioredoxin-like"/>
    <property type="match status" value="1"/>
</dbReference>
<name>A0AA38GVQ5_TAXCH</name>
<evidence type="ECO:0000313" key="12">
    <source>
        <dbReference type="Proteomes" id="UP000824469"/>
    </source>
</evidence>
<feature type="domain" description="Ribosomal protein/NADH dehydrogenase" evidence="10">
    <location>
        <begin position="77"/>
        <end position="112"/>
    </location>
</feature>
<dbReference type="AlphaFoldDB" id="A0AA38GVQ5"/>
<keyword evidence="12" id="KW-1185">Reference proteome</keyword>
<reference evidence="11 12" key="1">
    <citation type="journal article" date="2021" name="Nat. Plants">
        <title>The Taxus genome provides insights into paclitaxel biosynthesis.</title>
        <authorList>
            <person name="Xiong X."/>
            <person name="Gou J."/>
            <person name="Liao Q."/>
            <person name="Li Y."/>
            <person name="Zhou Q."/>
            <person name="Bi G."/>
            <person name="Li C."/>
            <person name="Du R."/>
            <person name="Wang X."/>
            <person name="Sun T."/>
            <person name="Guo L."/>
            <person name="Liang H."/>
            <person name="Lu P."/>
            <person name="Wu Y."/>
            <person name="Zhang Z."/>
            <person name="Ro D.K."/>
            <person name="Shang Y."/>
            <person name="Huang S."/>
            <person name="Yan J."/>
        </authorList>
    </citation>
    <scope>NUCLEOTIDE SEQUENCE [LARGE SCALE GENOMIC DNA]</scope>
    <source>
        <strain evidence="11">Ta-2019</strain>
    </source>
</reference>
<comment type="subcellular location">
    <subcellularLocation>
        <location evidence="2">Mitochondrion inner membrane</location>
        <topology evidence="2">Peripheral membrane protein</topology>
        <orientation evidence="2">Matrix side</orientation>
    </subcellularLocation>
</comment>
<keyword evidence="9" id="KW-0472">Membrane</keyword>
<evidence type="ECO:0000259" key="10">
    <source>
        <dbReference type="Pfam" id="PF05047"/>
    </source>
</evidence>
<evidence type="ECO:0000256" key="9">
    <source>
        <dbReference type="ARBA" id="ARBA00023136"/>
    </source>
</evidence>
<proteinExistence type="inferred from homology"/>
<dbReference type="PANTHER" id="PTHR12878:SF0">
    <property type="entry name" value="NADH DEHYDROGENASE [UBIQUINONE] 1 ALPHA SUBCOMPLEX SUBUNIT 2"/>
    <property type="match status" value="1"/>
</dbReference>
<dbReference type="Pfam" id="PF05047">
    <property type="entry name" value="L51_S25_CI-B8"/>
    <property type="match status" value="1"/>
</dbReference>
<keyword evidence="8" id="KW-0496">Mitochondrion</keyword>
<evidence type="ECO:0000256" key="1">
    <source>
        <dbReference type="ARBA" id="ARBA00003195"/>
    </source>
</evidence>
<evidence type="ECO:0000313" key="11">
    <source>
        <dbReference type="EMBL" id="KAH9329053.1"/>
    </source>
</evidence>
<dbReference type="InterPro" id="IPR016464">
    <property type="entry name" value="NADH_Ub_cplx-1_asu_su-2"/>
</dbReference>